<reference evidence="1 2" key="1">
    <citation type="submission" date="2013-11" db="EMBL/GenBank/DDBJ databases">
        <title>Genome sequencing of Stegodyphus mimosarum.</title>
        <authorList>
            <person name="Bechsgaard J."/>
        </authorList>
    </citation>
    <scope>NUCLEOTIDE SEQUENCE [LARGE SCALE GENOMIC DNA]</scope>
</reference>
<accession>A0A087T7P1</accession>
<feature type="non-terminal residue" evidence="1">
    <location>
        <position position="56"/>
    </location>
</feature>
<keyword evidence="2" id="KW-1185">Reference proteome</keyword>
<dbReference type="EMBL" id="KK113838">
    <property type="protein sequence ID" value="KFM61130.1"/>
    <property type="molecule type" value="Genomic_DNA"/>
</dbReference>
<proteinExistence type="predicted"/>
<name>A0A087T7P1_STEMI</name>
<protein>
    <submittedName>
        <fullName evidence="1">Uncharacterized protein</fullName>
    </submittedName>
</protein>
<dbReference type="Proteomes" id="UP000054359">
    <property type="component" value="Unassembled WGS sequence"/>
</dbReference>
<dbReference type="AlphaFoldDB" id="A0A087T7P1"/>
<evidence type="ECO:0000313" key="1">
    <source>
        <dbReference type="EMBL" id="KFM61130.1"/>
    </source>
</evidence>
<gene>
    <name evidence="1" type="ORF">X975_14070</name>
</gene>
<feature type="non-terminal residue" evidence="1">
    <location>
        <position position="1"/>
    </location>
</feature>
<organism evidence="1 2">
    <name type="scientific">Stegodyphus mimosarum</name>
    <name type="common">African social velvet spider</name>
    <dbReference type="NCBI Taxonomy" id="407821"/>
    <lineage>
        <taxon>Eukaryota</taxon>
        <taxon>Metazoa</taxon>
        <taxon>Ecdysozoa</taxon>
        <taxon>Arthropoda</taxon>
        <taxon>Chelicerata</taxon>
        <taxon>Arachnida</taxon>
        <taxon>Araneae</taxon>
        <taxon>Araneomorphae</taxon>
        <taxon>Entelegynae</taxon>
        <taxon>Eresoidea</taxon>
        <taxon>Eresidae</taxon>
        <taxon>Stegodyphus</taxon>
    </lineage>
</organism>
<evidence type="ECO:0000313" key="2">
    <source>
        <dbReference type="Proteomes" id="UP000054359"/>
    </source>
</evidence>
<sequence>IRFQCLNLPLRLETWTLSTNSSEEVFSAELLETVVSTLWLFISNTHTQKKTMLCGC</sequence>